<dbReference type="InterPro" id="IPR053842">
    <property type="entry name" value="NikA-like"/>
</dbReference>
<proteinExistence type="predicted"/>
<dbReference type="Pfam" id="PF21983">
    <property type="entry name" value="NikA-like"/>
    <property type="match status" value="1"/>
</dbReference>
<protein>
    <recommendedName>
        <fullName evidence="3">Ribbon-helix-helix protein, copG family</fullName>
    </recommendedName>
</protein>
<sequence>MTTEKPKTKSSSVTFRLTEEEKQLAQAKVEEAGYESISAFVRDYLINAQPKEKVSISPEIFEIMSALTKLSSVVNKGTTRPEANDLISKISQIVMGKKL</sequence>
<dbReference type="Proteomes" id="UP001305928">
    <property type="component" value="Chromosome"/>
</dbReference>
<dbReference type="RefSeq" id="WP_318641930.1">
    <property type="nucleotide sequence ID" value="NZ_CP137892.1"/>
</dbReference>
<organism evidence="1 2">
    <name type="scientific">Pseudomonas benzenivorans</name>
    <dbReference type="NCBI Taxonomy" id="556533"/>
    <lineage>
        <taxon>Bacteria</taxon>
        <taxon>Pseudomonadati</taxon>
        <taxon>Pseudomonadota</taxon>
        <taxon>Gammaproteobacteria</taxon>
        <taxon>Pseudomonadales</taxon>
        <taxon>Pseudomonadaceae</taxon>
        <taxon>Pseudomonas</taxon>
    </lineage>
</organism>
<accession>A0ABZ0PQN7</accession>
<gene>
    <name evidence="1" type="ORF">SBP02_11720</name>
</gene>
<evidence type="ECO:0000313" key="1">
    <source>
        <dbReference type="EMBL" id="WPC03452.1"/>
    </source>
</evidence>
<evidence type="ECO:0000313" key="2">
    <source>
        <dbReference type="Proteomes" id="UP001305928"/>
    </source>
</evidence>
<reference evidence="1 2" key="1">
    <citation type="submission" date="2023-11" db="EMBL/GenBank/DDBJ databases">
        <title>Complete genome of Pseudomonas benzenivorans BA3361.</title>
        <authorList>
            <person name="Shin S.Y."/>
            <person name="Song J."/>
            <person name="Kang H."/>
        </authorList>
    </citation>
    <scope>NUCLEOTIDE SEQUENCE [LARGE SCALE GENOMIC DNA]</scope>
    <source>
        <strain evidence="1 2">HNIBRBA3361</strain>
    </source>
</reference>
<name>A0ABZ0PQN7_9PSED</name>
<dbReference type="EMBL" id="CP137892">
    <property type="protein sequence ID" value="WPC03452.1"/>
    <property type="molecule type" value="Genomic_DNA"/>
</dbReference>
<evidence type="ECO:0008006" key="3">
    <source>
        <dbReference type="Google" id="ProtNLM"/>
    </source>
</evidence>
<keyword evidence="2" id="KW-1185">Reference proteome</keyword>